<evidence type="ECO:0000313" key="1">
    <source>
        <dbReference type="EMBL" id="SBW06229.1"/>
    </source>
</evidence>
<dbReference type="AlphaFoldDB" id="A0A212K3E5"/>
<dbReference type="EMBL" id="FLUM01000003">
    <property type="protein sequence ID" value="SBW06229.1"/>
    <property type="molecule type" value="Genomic_DNA"/>
</dbReference>
<organism evidence="1">
    <name type="scientific">uncultured Dysgonomonas sp</name>
    <dbReference type="NCBI Taxonomy" id="206096"/>
    <lineage>
        <taxon>Bacteria</taxon>
        <taxon>Pseudomonadati</taxon>
        <taxon>Bacteroidota</taxon>
        <taxon>Bacteroidia</taxon>
        <taxon>Bacteroidales</taxon>
        <taxon>Dysgonomonadaceae</taxon>
        <taxon>Dysgonomonas</taxon>
        <taxon>environmental samples</taxon>
    </lineage>
</organism>
<proteinExistence type="predicted"/>
<protein>
    <submittedName>
        <fullName evidence="1">Uncharacterized protein</fullName>
    </submittedName>
</protein>
<name>A0A212K3E5_9BACT</name>
<accession>A0A212K3E5</accession>
<reference evidence="1" key="1">
    <citation type="submission" date="2016-04" db="EMBL/GenBank/DDBJ databases">
        <authorList>
            <person name="Evans L.H."/>
            <person name="Alamgir A."/>
            <person name="Owens N."/>
            <person name="Weber N.D."/>
            <person name="Virtaneva K."/>
            <person name="Barbian K."/>
            <person name="Babar A."/>
            <person name="Rosenke K."/>
        </authorList>
    </citation>
    <scope>NUCLEOTIDE SEQUENCE</scope>
    <source>
        <strain evidence="1">86-1</strain>
    </source>
</reference>
<gene>
    <name evidence="1" type="ORF">KL86DYS1_31319</name>
</gene>
<sequence>MHFYDKYDKIFFINKAFNKIINYIRSFLTLKLNTNPYDRKKYLLMKHTVLYKKKFEIYLTIYRNF</sequence>